<evidence type="ECO:0000313" key="2">
    <source>
        <dbReference type="EMBL" id="MPC14343.1"/>
    </source>
</evidence>
<dbReference type="Proteomes" id="UP000324222">
    <property type="component" value="Unassembled WGS sequence"/>
</dbReference>
<organism evidence="2 3">
    <name type="scientific">Portunus trituberculatus</name>
    <name type="common">Swimming crab</name>
    <name type="synonym">Neptunus trituberculatus</name>
    <dbReference type="NCBI Taxonomy" id="210409"/>
    <lineage>
        <taxon>Eukaryota</taxon>
        <taxon>Metazoa</taxon>
        <taxon>Ecdysozoa</taxon>
        <taxon>Arthropoda</taxon>
        <taxon>Crustacea</taxon>
        <taxon>Multicrustacea</taxon>
        <taxon>Malacostraca</taxon>
        <taxon>Eumalacostraca</taxon>
        <taxon>Eucarida</taxon>
        <taxon>Decapoda</taxon>
        <taxon>Pleocyemata</taxon>
        <taxon>Brachyura</taxon>
        <taxon>Eubrachyura</taxon>
        <taxon>Portunoidea</taxon>
        <taxon>Portunidae</taxon>
        <taxon>Portuninae</taxon>
        <taxon>Portunus</taxon>
    </lineage>
</organism>
<name>A0A5B7D3L6_PORTR</name>
<proteinExistence type="predicted"/>
<evidence type="ECO:0000256" key="1">
    <source>
        <dbReference type="SAM" id="MobiDB-lite"/>
    </source>
</evidence>
<gene>
    <name evidence="2" type="ORF">E2C01_007107</name>
</gene>
<sequence length="152" mass="17055">MLRHSEPNTAHYRQHNLGGLKEGGGRREWRERHNLPRSASVPYLTRSRHLSPTNLNKRFLCWLTTVITARYPCPARKLPRRTIHPILQSQSQNATNPPAGGNDREGPIPSLPPPAGEEHLPGCASTPACCGKVARRTCSDVSLRERSVRRRC</sequence>
<evidence type="ECO:0000313" key="3">
    <source>
        <dbReference type="Proteomes" id="UP000324222"/>
    </source>
</evidence>
<protein>
    <submittedName>
        <fullName evidence="2">Uncharacterized protein</fullName>
    </submittedName>
</protein>
<reference evidence="2 3" key="1">
    <citation type="submission" date="2019-05" db="EMBL/GenBank/DDBJ databases">
        <title>Another draft genome of Portunus trituberculatus and its Hox gene families provides insights of decapod evolution.</title>
        <authorList>
            <person name="Jeong J.-H."/>
            <person name="Song I."/>
            <person name="Kim S."/>
            <person name="Choi T."/>
            <person name="Kim D."/>
            <person name="Ryu S."/>
            <person name="Kim W."/>
        </authorList>
    </citation>
    <scope>NUCLEOTIDE SEQUENCE [LARGE SCALE GENOMIC DNA]</scope>
    <source>
        <tissue evidence="2">Muscle</tissue>
    </source>
</reference>
<dbReference type="EMBL" id="VSRR010000345">
    <property type="protein sequence ID" value="MPC14343.1"/>
    <property type="molecule type" value="Genomic_DNA"/>
</dbReference>
<comment type="caution">
    <text evidence="2">The sequence shown here is derived from an EMBL/GenBank/DDBJ whole genome shotgun (WGS) entry which is preliminary data.</text>
</comment>
<feature type="compositionally biased region" description="Basic and acidic residues" evidence="1">
    <location>
        <begin position="23"/>
        <end position="33"/>
    </location>
</feature>
<feature type="region of interest" description="Disordered" evidence="1">
    <location>
        <begin position="82"/>
        <end position="120"/>
    </location>
</feature>
<feature type="compositionally biased region" description="Polar residues" evidence="1">
    <location>
        <begin position="87"/>
        <end position="96"/>
    </location>
</feature>
<keyword evidence="3" id="KW-1185">Reference proteome</keyword>
<dbReference type="AlphaFoldDB" id="A0A5B7D3L6"/>
<feature type="region of interest" description="Disordered" evidence="1">
    <location>
        <begin position="1"/>
        <end position="33"/>
    </location>
</feature>
<accession>A0A5B7D3L6</accession>